<dbReference type="RefSeq" id="WP_203923855.1">
    <property type="nucleotide sequence ID" value="NZ_BONZ01000096.1"/>
</dbReference>
<organism evidence="1 2">
    <name type="scientific">Rugosimonospora africana</name>
    <dbReference type="NCBI Taxonomy" id="556532"/>
    <lineage>
        <taxon>Bacteria</taxon>
        <taxon>Bacillati</taxon>
        <taxon>Actinomycetota</taxon>
        <taxon>Actinomycetes</taxon>
        <taxon>Micromonosporales</taxon>
        <taxon>Micromonosporaceae</taxon>
        <taxon>Rugosimonospora</taxon>
    </lineage>
</organism>
<evidence type="ECO:0000313" key="1">
    <source>
        <dbReference type="EMBL" id="GIH20431.1"/>
    </source>
</evidence>
<evidence type="ECO:0000313" key="2">
    <source>
        <dbReference type="Proteomes" id="UP000642748"/>
    </source>
</evidence>
<evidence type="ECO:0008006" key="3">
    <source>
        <dbReference type="Google" id="ProtNLM"/>
    </source>
</evidence>
<proteinExistence type="predicted"/>
<dbReference type="AlphaFoldDB" id="A0A8J3R1E4"/>
<name>A0A8J3R1E4_9ACTN</name>
<comment type="caution">
    <text evidence="1">The sequence shown here is derived from an EMBL/GenBank/DDBJ whole genome shotgun (WGS) entry which is preliminary data.</text>
</comment>
<dbReference type="Proteomes" id="UP000642748">
    <property type="component" value="Unassembled WGS sequence"/>
</dbReference>
<accession>A0A8J3R1E4</accession>
<dbReference type="EMBL" id="BONZ01000096">
    <property type="protein sequence ID" value="GIH20431.1"/>
    <property type="molecule type" value="Genomic_DNA"/>
</dbReference>
<reference evidence="1" key="1">
    <citation type="submission" date="2021-01" db="EMBL/GenBank/DDBJ databases">
        <title>Whole genome shotgun sequence of Rugosimonospora africana NBRC 104875.</title>
        <authorList>
            <person name="Komaki H."/>
            <person name="Tamura T."/>
        </authorList>
    </citation>
    <scope>NUCLEOTIDE SEQUENCE</scope>
    <source>
        <strain evidence="1">NBRC 104875</strain>
    </source>
</reference>
<gene>
    <name evidence="1" type="ORF">Raf01_86030</name>
</gene>
<sequence>MNGSSPVPHPEPRAITPGAEHLARVGLGAAPAEPPASPLRFPDGGAWRVEIPSVEGPAALRAVIETADSLEVPVHRVSQGSGVMMLTDQEIEEMLAQTTQRGIELCLFVGPRAAWDIGAQRFTPGALGARARGRDGLAGCIAEAVRAAGLGVASLLVADEGVLWTLHQLRCQGMLPATIQLKLSVQAAPANPASFLLLTQLGADTINVPSDLTLAQLSELRAASLATIDFYLEAPDSIGGFVRLYDIAEVIRVAAPVYVKFGLRNAPEIYPSGRHLTDVVVGSAIERVRRARLGLDILQRYAPGDVTGLTMSALGARGQLAGTRLVAPE</sequence>
<keyword evidence="2" id="KW-1185">Reference proteome</keyword>
<protein>
    <recommendedName>
        <fullName evidence="3">Peptidase U32-like protein</fullName>
    </recommendedName>
</protein>